<dbReference type="Gene3D" id="2.40.160.10">
    <property type="entry name" value="Porin"/>
    <property type="match status" value="1"/>
</dbReference>
<dbReference type="EMBL" id="CP046640">
    <property type="protein sequence ID" value="QTL96904.1"/>
    <property type="molecule type" value="Genomic_DNA"/>
</dbReference>
<dbReference type="PANTHER" id="PTHR43308">
    <property type="entry name" value="OUTER MEMBRANE PROTEIN ALPHA-RELATED"/>
    <property type="match status" value="1"/>
</dbReference>
<dbReference type="InterPro" id="IPR023614">
    <property type="entry name" value="Porin_dom_sf"/>
</dbReference>
<protein>
    <submittedName>
        <fullName evidence="4">S-layer homology domain-containing protein</fullName>
    </submittedName>
</protein>
<dbReference type="RefSeq" id="WP_230868581.1">
    <property type="nucleotide sequence ID" value="NZ_CP046640.1"/>
</dbReference>
<gene>
    <name evidence="4" type="ORF">GM661_02390</name>
</gene>
<dbReference type="SUPFAM" id="SSF56935">
    <property type="entry name" value="Porins"/>
    <property type="match status" value="2"/>
</dbReference>
<evidence type="ECO:0000313" key="5">
    <source>
        <dbReference type="Proteomes" id="UP000665020"/>
    </source>
</evidence>
<name>A0A8A7KFH1_9FIRM</name>
<dbReference type="Pfam" id="PF00395">
    <property type="entry name" value="SLH"/>
    <property type="match status" value="1"/>
</dbReference>
<keyword evidence="1" id="KW-0677">Repeat</keyword>
<keyword evidence="5" id="KW-1185">Reference proteome</keyword>
<feature type="chain" id="PRO_5032349715" evidence="2">
    <location>
        <begin position="21"/>
        <end position="602"/>
    </location>
</feature>
<dbReference type="InterPro" id="IPR051465">
    <property type="entry name" value="Cell_Envelope_Struct_Comp"/>
</dbReference>
<dbReference type="KEGG" id="ifn:GM661_02390"/>
<dbReference type="InterPro" id="IPR001119">
    <property type="entry name" value="SLH_dom"/>
</dbReference>
<dbReference type="AlphaFoldDB" id="A0A8A7KFH1"/>
<dbReference type="PANTHER" id="PTHR43308:SF1">
    <property type="entry name" value="OUTER MEMBRANE PROTEIN ALPHA"/>
    <property type="match status" value="1"/>
</dbReference>
<evidence type="ECO:0000256" key="2">
    <source>
        <dbReference type="SAM" id="SignalP"/>
    </source>
</evidence>
<reference evidence="4" key="1">
    <citation type="submission" date="2019-12" db="EMBL/GenBank/DDBJ databases">
        <authorList>
            <person name="zhang j."/>
            <person name="sun C.M."/>
        </authorList>
    </citation>
    <scope>NUCLEOTIDE SEQUENCE</scope>
    <source>
        <strain evidence="4">NS-1</strain>
    </source>
</reference>
<feature type="domain" description="SLH" evidence="3">
    <location>
        <begin position="19"/>
        <end position="82"/>
    </location>
</feature>
<organism evidence="4 5">
    <name type="scientific">Iocasia fonsfrigidae</name>
    <dbReference type="NCBI Taxonomy" id="2682810"/>
    <lineage>
        <taxon>Bacteria</taxon>
        <taxon>Bacillati</taxon>
        <taxon>Bacillota</taxon>
        <taxon>Clostridia</taxon>
        <taxon>Halanaerobiales</taxon>
        <taxon>Halanaerobiaceae</taxon>
        <taxon>Iocasia</taxon>
    </lineage>
</organism>
<sequence length="602" mass="65051">MKRIVIAAFLVLALTASAFAASFADVPSSHWAYGAVNKLVASGILSGYPDGTFKGQNNLSRYEIAVVVARVLDQIEAEQAALADEIADADSLSVGQAQQVNEIVKAIVAKNTGEELSNEQANEVRSIVQALTFEFRPELKELGAAVDALAVDVDELDSRVAALEAEPRDNVSFSGTVDTIFETANYGDNPYATMLVWADDDALDELDDDNAITGVDDGDMPAAKAFYQEIGLDIAANVGDVNFDLAIDTLKNLFSETDTVVDGIKLGETADSDAFEMDTALLTISKDDYTFKAGSFEDYDVDPYFIDDEDMEGIEITAPLAGIDFKAFAVGDEDDDADEFEKDYYGVTATADMDIFKLIGKLYHARLESEDAVTDFAIAAEADVTDELTMGGEVVFNTNDGSSDENDTLFNLNGSYILSDVVTLRGLFETVGEDFNSTDTVLSDLEEDNNYDKYNVGADFALNANNTVTADYTLVDADKDENKNKFEVGLENTTGKFTNHASVEFTQNDDYDENGGEDVTLLTLGTKYAMSDATTIAADLVNKSADAADLSYTYLVGSIDHKLSDNISWINEVQLINGEIDILGNTEDAEGNSFKSQLSVSF</sequence>
<keyword evidence="2" id="KW-0732">Signal</keyword>
<feature type="signal peptide" evidence="2">
    <location>
        <begin position="1"/>
        <end position="20"/>
    </location>
</feature>
<dbReference type="PROSITE" id="PS51272">
    <property type="entry name" value="SLH"/>
    <property type="match status" value="1"/>
</dbReference>
<accession>A0A8A7KFH1</accession>
<evidence type="ECO:0000259" key="3">
    <source>
        <dbReference type="PROSITE" id="PS51272"/>
    </source>
</evidence>
<evidence type="ECO:0000256" key="1">
    <source>
        <dbReference type="ARBA" id="ARBA00022737"/>
    </source>
</evidence>
<dbReference type="Proteomes" id="UP000665020">
    <property type="component" value="Chromosome"/>
</dbReference>
<evidence type="ECO:0000313" key="4">
    <source>
        <dbReference type="EMBL" id="QTL96904.1"/>
    </source>
</evidence>
<proteinExistence type="predicted"/>